<keyword evidence="2" id="KW-1185">Reference proteome</keyword>
<protein>
    <recommendedName>
        <fullName evidence="3">Transposase MuDR plant domain-containing protein</fullName>
    </recommendedName>
</protein>
<evidence type="ECO:0008006" key="3">
    <source>
        <dbReference type="Google" id="ProtNLM"/>
    </source>
</evidence>
<dbReference type="EMBL" id="SDMP01000005">
    <property type="protein sequence ID" value="RYR56859.1"/>
    <property type="molecule type" value="Genomic_DNA"/>
</dbReference>
<sequence>MVATKVDYGSDHDERRALNCDENNNDSIEELEANYEVIDEPEEDVDEATDAVMQNAVSGSAAQHAFGVPLFMHALDLEVMYMSLPKMEFASRESVISTIKSYTFSKRINYMVYESKPMTFYDKCKTYVRGCDWLIQATLIQKKKVVGNYCKAWLAKQKSIAQIFGGWEASYGSLPIWCTTMRFKTLHLHNLVVNIVGSKYAVDGKHNVFKVCDNTNSAIVRVNLAQ</sequence>
<name>A0A445D0W5_ARAHY</name>
<accession>A0A445D0W5</accession>
<evidence type="ECO:0000313" key="2">
    <source>
        <dbReference type="Proteomes" id="UP000289738"/>
    </source>
</evidence>
<comment type="caution">
    <text evidence="1">The sequence shown here is derived from an EMBL/GenBank/DDBJ whole genome shotgun (WGS) entry which is preliminary data.</text>
</comment>
<gene>
    <name evidence="1" type="ORF">Ahy_A05g022576</name>
</gene>
<reference evidence="1 2" key="1">
    <citation type="submission" date="2019-01" db="EMBL/GenBank/DDBJ databases">
        <title>Sequencing of cultivated peanut Arachis hypogaea provides insights into genome evolution and oil improvement.</title>
        <authorList>
            <person name="Chen X."/>
        </authorList>
    </citation>
    <scope>NUCLEOTIDE SEQUENCE [LARGE SCALE GENOMIC DNA]</scope>
    <source>
        <strain evidence="2">cv. Fuhuasheng</strain>
        <tissue evidence="1">Leaves</tissue>
    </source>
</reference>
<dbReference type="AlphaFoldDB" id="A0A445D0W5"/>
<evidence type="ECO:0000313" key="1">
    <source>
        <dbReference type="EMBL" id="RYR56859.1"/>
    </source>
</evidence>
<organism evidence="1 2">
    <name type="scientific">Arachis hypogaea</name>
    <name type="common">Peanut</name>
    <dbReference type="NCBI Taxonomy" id="3818"/>
    <lineage>
        <taxon>Eukaryota</taxon>
        <taxon>Viridiplantae</taxon>
        <taxon>Streptophyta</taxon>
        <taxon>Embryophyta</taxon>
        <taxon>Tracheophyta</taxon>
        <taxon>Spermatophyta</taxon>
        <taxon>Magnoliopsida</taxon>
        <taxon>eudicotyledons</taxon>
        <taxon>Gunneridae</taxon>
        <taxon>Pentapetalae</taxon>
        <taxon>rosids</taxon>
        <taxon>fabids</taxon>
        <taxon>Fabales</taxon>
        <taxon>Fabaceae</taxon>
        <taxon>Papilionoideae</taxon>
        <taxon>50 kb inversion clade</taxon>
        <taxon>dalbergioids sensu lato</taxon>
        <taxon>Dalbergieae</taxon>
        <taxon>Pterocarpus clade</taxon>
        <taxon>Arachis</taxon>
    </lineage>
</organism>
<dbReference type="Proteomes" id="UP000289738">
    <property type="component" value="Chromosome A05"/>
</dbReference>
<proteinExistence type="predicted"/>